<sequence length="334" mass="36220">MLAPHPLGCHTRAMLLAVSIALIPAVVAQPTPPPPQPGSPPTQDQQGVSNNPPQGQPPAPNDNTTGQGQPPAPPGGTTGQGQPSSPPDTSSGQGQSSQSLAGVDQNGEAIDPKAMEALKAMGKYLASMKMLMFKARIFADVVLENEQKLLIGGKVRYMAMPPDKLRVDMTTDSITRNFIHNGGKFTMIAPRNGYFAEMEASQPTSQVLSKAAKEYGIEVPFADLLEWGRKPDAWAGIKEGFLVNSPKVNGQRTKHWAFRSENLDWEIWIQVGDKPLPLRISTVNTRDPAKPRFIATLKWMKAKPEAAKEFTPATGKHKQIPFKKAEPNKQEAPQ</sequence>
<dbReference type="RefSeq" id="WP_252081765.1">
    <property type="nucleotide sequence ID" value="NZ_CP092418.1"/>
</dbReference>
<evidence type="ECO:0000256" key="1">
    <source>
        <dbReference type="SAM" id="MobiDB-lite"/>
    </source>
</evidence>
<proteinExistence type="predicted"/>
<feature type="compositionally biased region" description="Pro residues" evidence="1">
    <location>
        <begin position="30"/>
        <end position="40"/>
    </location>
</feature>
<feature type="chain" id="PRO_5046682483" evidence="2">
    <location>
        <begin position="29"/>
        <end position="334"/>
    </location>
</feature>
<evidence type="ECO:0000313" key="4">
    <source>
        <dbReference type="Proteomes" id="UP001055658"/>
    </source>
</evidence>
<keyword evidence="4" id="KW-1185">Reference proteome</keyword>
<organism evidence="3 4">
    <name type="scientific">Microbulbifer variabilis</name>
    <dbReference type="NCBI Taxonomy" id="266805"/>
    <lineage>
        <taxon>Bacteria</taxon>
        <taxon>Pseudomonadati</taxon>
        <taxon>Pseudomonadota</taxon>
        <taxon>Gammaproteobacteria</taxon>
        <taxon>Cellvibrionales</taxon>
        <taxon>Microbulbiferaceae</taxon>
        <taxon>Microbulbifer</taxon>
    </lineage>
</organism>
<name>A0ABY4V5V9_9GAMM</name>
<reference evidence="3" key="1">
    <citation type="submission" date="2022-02" db="EMBL/GenBank/DDBJ databases">
        <title>Coral-associated bacteria.</title>
        <authorList>
            <person name="Tang K."/>
            <person name="Wang X."/>
        </authorList>
    </citation>
    <scope>NUCLEOTIDE SEQUENCE</scope>
    <source>
        <strain evidence="3">SCSIO 43006</strain>
    </source>
</reference>
<dbReference type="Pfam" id="PF09865">
    <property type="entry name" value="DUF2092"/>
    <property type="match status" value="1"/>
</dbReference>
<accession>A0ABY4V5V9</accession>
<dbReference type="InterPro" id="IPR019207">
    <property type="entry name" value="DUF2092"/>
</dbReference>
<evidence type="ECO:0000256" key="2">
    <source>
        <dbReference type="SAM" id="SignalP"/>
    </source>
</evidence>
<gene>
    <name evidence="3" type="ORF">MJO52_11280</name>
</gene>
<feature type="region of interest" description="Disordered" evidence="1">
    <location>
        <begin position="308"/>
        <end position="334"/>
    </location>
</feature>
<dbReference type="EMBL" id="CP092418">
    <property type="protein sequence ID" value="USD19666.1"/>
    <property type="molecule type" value="Genomic_DNA"/>
</dbReference>
<keyword evidence="2" id="KW-0732">Signal</keyword>
<feature type="compositionally biased region" description="Basic and acidic residues" evidence="1">
    <location>
        <begin position="323"/>
        <end position="334"/>
    </location>
</feature>
<evidence type="ECO:0000313" key="3">
    <source>
        <dbReference type="EMBL" id="USD19666.1"/>
    </source>
</evidence>
<feature type="compositionally biased region" description="Low complexity" evidence="1">
    <location>
        <begin position="80"/>
        <end position="99"/>
    </location>
</feature>
<feature type="compositionally biased region" description="Low complexity" evidence="1">
    <location>
        <begin position="41"/>
        <end position="53"/>
    </location>
</feature>
<dbReference type="Proteomes" id="UP001055658">
    <property type="component" value="Chromosome"/>
</dbReference>
<feature type="region of interest" description="Disordered" evidence="1">
    <location>
        <begin position="28"/>
        <end position="102"/>
    </location>
</feature>
<protein>
    <submittedName>
        <fullName evidence="3">DUF2092 domain-containing protein</fullName>
    </submittedName>
</protein>
<feature type="signal peptide" evidence="2">
    <location>
        <begin position="1"/>
        <end position="28"/>
    </location>
</feature>